<reference evidence="2 3" key="1">
    <citation type="submission" date="2015-08" db="EMBL/GenBank/DDBJ databases">
        <title>Next Generation Sequencing and Analysis of the Genome of Puccinia sorghi L Schw, the Causal Agent of Maize Common Rust.</title>
        <authorList>
            <person name="Rochi L."/>
            <person name="Burguener G."/>
            <person name="Darino M."/>
            <person name="Turjanski A."/>
            <person name="Kreff E."/>
            <person name="Dieguez M.J."/>
            <person name="Sacco F."/>
        </authorList>
    </citation>
    <scope>NUCLEOTIDE SEQUENCE [LARGE SCALE GENOMIC DNA]</scope>
    <source>
        <strain evidence="2 3">RO10H11247</strain>
    </source>
</reference>
<protein>
    <submittedName>
        <fullName evidence="2">Uncharacterized protein</fullName>
    </submittedName>
</protein>
<name>A0A0L6VCI1_9BASI</name>
<dbReference type="VEuPathDB" id="FungiDB:VP01_195g3"/>
<keyword evidence="1" id="KW-0812">Transmembrane</keyword>
<feature type="transmembrane region" description="Helical" evidence="1">
    <location>
        <begin position="487"/>
        <end position="512"/>
    </location>
</feature>
<keyword evidence="1" id="KW-0472">Membrane</keyword>
<comment type="caution">
    <text evidence="2">The sequence shown here is derived from an EMBL/GenBank/DDBJ whole genome shotgun (WGS) entry which is preliminary data.</text>
</comment>
<feature type="transmembrane region" description="Helical" evidence="1">
    <location>
        <begin position="46"/>
        <end position="69"/>
    </location>
</feature>
<keyword evidence="1" id="KW-1133">Transmembrane helix</keyword>
<evidence type="ECO:0000313" key="3">
    <source>
        <dbReference type="Proteomes" id="UP000037035"/>
    </source>
</evidence>
<keyword evidence="3" id="KW-1185">Reference proteome</keyword>
<dbReference type="AlphaFoldDB" id="A0A0L6VCI1"/>
<evidence type="ECO:0000256" key="1">
    <source>
        <dbReference type="SAM" id="Phobius"/>
    </source>
</evidence>
<evidence type="ECO:0000313" key="2">
    <source>
        <dbReference type="EMBL" id="KNZ58287.1"/>
    </source>
</evidence>
<organism evidence="2 3">
    <name type="scientific">Puccinia sorghi</name>
    <dbReference type="NCBI Taxonomy" id="27349"/>
    <lineage>
        <taxon>Eukaryota</taxon>
        <taxon>Fungi</taxon>
        <taxon>Dikarya</taxon>
        <taxon>Basidiomycota</taxon>
        <taxon>Pucciniomycotina</taxon>
        <taxon>Pucciniomycetes</taxon>
        <taxon>Pucciniales</taxon>
        <taxon>Pucciniaceae</taxon>
        <taxon>Puccinia</taxon>
    </lineage>
</organism>
<dbReference type="Proteomes" id="UP000037035">
    <property type="component" value="Unassembled WGS sequence"/>
</dbReference>
<proteinExistence type="predicted"/>
<accession>A0A0L6VCI1</accession>
<feature type="transmembrane region" description="Helical" evidence="1">
    <location>
        <begin position="202"/>
        <end position="226"/>
    </location>
</feature>
<gene>
    <name evidence="2" type="ORF">VP01_195g3</name>
</gene>
<dbReference type="EMBL" id="LAVV01006792">
    <property type="protein sequence ID" value="KNZ58287.1"/>
    <property type="molecule type" value="Genomic_DNA"/>
</dbReference>
<sequence>MEWRVGRDFTLAGITGGKYWGSLRERDCLLRMFWGLWDELMDPVSLYFGLNSGFVACHMLCLVTCLSALCMKHWYCQQTNQADIALCHSPFMDKMNKTGVKRKPLQNQILAIQRFWEELIPKRECLGLEMYQRISWQSLGQFHSTRGGGPAKGWCVHNSKSRRRIFNKLLTVSWWVNLLKFSEPKKASFYILEVPLKTHFKAGVYFTILTSYYAIMVSSCTIVVNLEYFNSFYVPMTSCCIVYSTQNTWLSSFNRMNWDELLFTCQSMGIPFILEVTGKFFEICTNLAFHQLCFSFSCGNLRITKVEEGKSHFSNNITSFGYSGLSVRLANSRGMIFLLYLLGTYTSPLSSSTKPTLAELNKFKINSIYGLFIQYKNQPRLFCTSGLLYCWLESAKRKKKRGTVPLQLNTKLRTHVTEKFRYDLVSKLICACRQAILEILLPGLIQVSFFNLSPQYHGFFSNFSKMICLPVKVNFENHYKLSLFHSAIYTFMLLLNLSILLHCWSALLLFFLTEKPTNFSPHWFPQHGTSSLPQIISRKLKHAAEDIHIKHRPLMGSIINLQVHQALRVSWHSINSAGPNVVQIIEFFFVPFFPEWDRDRLSKLFPRLPCSLMSEYLNLHSKANGCAKEPMLLSRYLLWHMAKVLHEYTLASRILSSWMLTRAHVSSLCSGANHLNAQHIHSSVLLKQDNLVQAELAFPSSCLYPFQAWTMIDLTDRRNY</sequence>